<dbReference type="EMBL" id="CBXE010000037">
    <property type="protein sequence ID" value="CDL79997.1"/>
    <property type="molecule type" value="Genomic_DNA"/>
</dbReference>
<dbReference type="AlphaFoldDB" id="W1IND7"/>
<proteinExistence type="predicted"/>
<comment type="caution">
    <text evidence="1">The sequence shown here is derived from an EMBL/GenBank/DDBJ whole genome shotgun (WGS) entry which is preliminary data.</text>
</comment>
<protein>
    <submittedName>
        <fullName evidence="1">Uncharacterized protein</fullName>
    </submittedName>
</protein>
<reference evidence="1 2" key="1">
    <citation type="submission" date="2013-11" db="EMBL/GenBank/DDBJ databases">
        <title>Draft genome sequence and annotation of the entomopathogenic bacterium, Xenorhabdus cabanillasi strain JM26.</title>
        <authorList>
            <person name="Gualtieri M."/>
            <person name="Ogier J.C."/>
            <person name="Pages S."/>
            <person name="Givaudan A."/>
            <person name="Gaudriault S."/>
        </authorList>
    </citation>
    <scope>NUCLEOTIDE SEQUENCE [LARGE SCALE GENOMIC DNA]</scope>
    <source>
        <strain evidence="1 2">JM26</strain>
    </source>
</reference>
<evidence type="ECO:0000313" key="1">
    <source>
        <dbReference type="EMBL" id="CDL79997.1"/>
    </source>
</evidence>
<sequence length="84" mass="9112">MEKTKIIQLSKPIESNNGKEVYQEIQLREPALIEVEQFYETDRKSNPLAAISGRHHVLLPLGATGGVAPESVEVGLVGGTGRTD</sequence>
<accession>W1IND7</accession>
<dbReference type="RefSeq" id="WP_038260628.1">
    <property type="nucleotide sequence ID" value="NZ_CAWLVK010000037.1"/>
</dbReference>
<name>W1IND7_9GAMM</name>
<gene>
    <name evidence="1" type="ORF">XCR1_1310010</name>
</gene>
<evidence type="ECO:0000313" key="2">
    <source>
        <dbReference type="Proteomes" id="UP000019197"/>
    </source>
</evidence>
<organism evidence="1 2">
    <name type="scientific">Xenorhabdus cabanillasii JM26</name>
    <dbReference type="NCBI Taxonomy" id="1427517"/>
    <lineage>
        <taxon>Bacteria</taxon>
        <taxon>Pseudomonadati</taxon>
        <taxon>Pseudomonadota</taxon>
        <taxon>Gammaproteobacteria</taxon>
        <taxon>Enterobacterales</taxon>
        <taxon>Morganellaceae</taxon>
        <taxon>Xenorhabdus</taxon>
    </lineage>
</organism>
<dbReference type="Proteomes" id="UP000019197">
    <property type="component" value="Unassembled WGS sequence"/>
</dbReference>